<accession>C8XEQ8</accession>
<dbReference type="OrthoDB" id="3765294at2"/>
<name>C8XEQ8_NAKMY</name>
<evidence type="ECO:0000313" key="2">
    <source>
        <dbReference type="EMBL" id="ACV79809.1"/>
    </source>
</evidence>
<dbReference type="Proteomes" id="UP000002218">
    <property type="component" value="Chromosome"/>
</dbReference>
<proteinExistence type="predicted"/>
<reference evidence="3" key="1">
    <citation type="submission" date="2009-09" db="EMBL/GenBank/DDBJ databases">
        <title>The complete genome of Nakamurella multipartita DSM 44233.</title>
        <authorList>
            <consortium name="US DOE Joint Genome Institute (JGI-PGF)"/>
            <person name="Lucas S."/>
            <person name="Copeland A."/>
            <person name="Lapidus A."/>
            <person name="Glavina del Rio T."/>
            <person name="Dalin E."/>
            <person name="Tice H."/>
            <person name="Bruce D."/>
            <person name="Goodwin L."/>
            <person name="Pitluck S."/>
            <person name="Kyrpides N."/>
            <person name="Mavromatis K."/>
            <person name="Ivanova N."/>
            <person name="Ovchinnikova G."/>
            <person name="Sims D."/>
            <person name="Meincke L."/>
            <person name="Brettin T."/>
            <person name="Detter J.C."/>
            <person name="Han C."/>
            <person name="Larimer F."/>
            <person name="Land M."/>
            <person name="Hauser L."/>
            <person name="Markowitz V."/>
            <person name="Cheng J.-F."/>
            <person name="Hugenholtz P."/>
            <person name="Woyke T."/>
            <person name="Wu D."/>
            <person name="Klenk H.-P."/>
            <person name="Eisen J.A."/>
        </authorList>
    </citation>
    <scope>NUCLEOTIDE SEQUENCE [LARGE SCALE GENOMIC DNA]</scope>
    <source>
        <strain evidence="3">ATCC 700099 / DSM 44233 / CIP 104796 / JCM 9543 / NBRC 105858 / Y-104</strain>
    </source>
</reference>
<evidence type="ECO:0000313" key="3">
    <source>
        <dbReference type="Proteomes" id="UP000002218"/>
    </source>
</evidence>
<organism evidence="2 3">
    <name type="scientific">Nakamurella multipartita (strain ATCC 700099 / DSM 44233 / CIP 104796 / JCM 9543 / NBRC 105858 / Y-104)</name>
    <name type="common">Microsphaera multipartita</name>
    <dbReference type="NCBI Taxonomy" id="479431"/>
    <lineage>
        <taxon>Bacteria</taxon>
        <taxon>Bacillati</taxon>
        <taxon>Actinomycetota</taxon>
        <taxon>Actinomycetes</taxon>
        <taxon>Nakamurellales</taxon>
        <taxon>Nakamurellaceae</taxon>
        <taxon>Nakamurella</taxon>
    </lineage>
</organism>
<dbReference type="KEGG" id="nml:Namu_3484"/>
<reference evidence="2 3" key="2">
    <citation type="journal article" date="2010" name="Stand. Genomic Sci.">
        <title>Complete genome sequence of Nakamurella multipartita type strain (Y-104).</title>
        <authorList>
            <person name="Tice H."/>
            <person name="Mayilraj S."/>
            <person name="Sims D."/>
            <person name="Lapidus A."/>
            <person name="Nolan M."/>
            <person name="Lucas S."/>
            <person name="Glavina Del Rio T."/>
            <person name="Copeland A."/>
            <person name="Cheng J.F."/>
            <person name="Meincke L."/>
            <person name="Bruce D."/>
            <person name="Goodwin L."/>
            <person name="Pitluck S."/>
            <person name="Ivanova N."/>
            <person name="Mavromatis K."/>
            <person name="Ovchinnikova G."/>
            <person name="Pati A."/>
            <person name="Chen A."/>
            <person name="Palaniappan K."/>
            <person name="Land M."/>
            <person name="Hauser L."/>
            <person name="Chang Y.J."/>
            <person name="Jeffries C.D."/>
            <person name="Detter J.C."/>
            <person name="Brettin T."/>
            <person name="Rohde M."/>
            <person name="Goker M."/>
            <person name="Bristow J."/>
            <person name="Eisen J.A."/>
            <person name="Markowitz V."/>
            <person name="Hugenholtz P."/>
            <person name="Kyrpides N.C."/>
            <person name="Klenk H.P."/>
            <person name="Chen F."/>
        </authorList>
    </citation>
    <scope>NUCLEOTIDE SEQUENCE [LARGE SCALE GENOMIC DNA]</scope>
    <source>
        <strain evidence="3">ATCC 700099 / DSM 44233 / CIP 104796 / JCM 9543 / NBRC 105858 / Y-104</strain>
    </source>
</reference>
<feature type="domain" description="Phage tail tape measure protein" evidence="1">
    <location>
        <begin position="109"/>
        <end position="310"/>
    </location>
</feature>
<dbReference type="AlphaFoldDB" id="C8XEQ8"/>
<evidence type="ECO:0000259" key="1">
    <source>
        <dbReference type="Pfam" id="PF10145"/>
    </source>
</evidence>
<dbReference type="EMBL" id="CP001737">
    <property type="protein sequence ID" value="ACV79809.1"/>
    <property type="molecule type" value="Genomic_DNA"/>
</dbReference>
<keyword evidence="3" id="KW-1185">Reference proteome</keyword>
<dbReference type="STRING" id="479431.Namu_3484"/>
<dbReference type="Pfam" id="PF10145">
    <property type="entry name" value="PhageMin_Tail"/>
    <property type="match status" value="1"/>
</dbReference>
<gene>
    <name evidence="2" type="ordered locus">Namu_3484</name>
</gene>
<protein>
    <submittedName>
        <fullName evidence="2">Putative tail protein from prophage putative tail length tape measure motif protein</fullName>
    </submittedName>
</protein>
<dbReference type="InterPro" id="IPR010090">
    <property type="entry name" value="Phage_tape_meas"/>
</dbReference>
<dbReference type="InParanoid" id="C8XEQ8"/>
<dbReference type="HOGENOM" id="CLU_672370_0_0_11"/>
<dbReference type="eggNOG" id="COG5280">
    <property type="taxonomic scope" value="Bacteria"/>
</dbReference>
<sequence length="409" mass="42206">MAYEVGVGVLSIIPSLKGFDAAMDKQLFKPLNKASDQSGSDSGGSFLGGFKGAAMAGIAGIAAAVGAAFVDSYTEALDVRKMQAKAQASLGLTADQAKNLGKSAGNLYAQGYGDSISELTDSVASVQSAFQNLKLPDSQLERLTGKALSFSQAFGGDVETVSQNVNTLLGSGLVKSADEAFDLLTKSSQKVPAALRGDISDASDEYSQFFRTLGFSGDQAFDALVKGADKGTFGIDKTGDAIKEFTIRSTDMSASSVGAFQAIGLDAQTMANKILAGGDDAKGAFDQITDGILAIQDPAAQSQAALALFGTPLEDMNVQDIPEFLKGLKGMSGGMGDAAGAADAMDQAMGSTTSGIELLWRNLKSNLVGFITDQVIPAVSEFTSWLAEKLTPVISEVVAWLGEHLGPVI</sequence>
<dbReference type="RefSeq" id="WP_015748668.1">
    <property type="nucleotide sequence ID" value="NC_013235.1"/>
</dbReference>